<proteinExistence type="predicted"/>
<reference evidence="1" key="2">
    <citation type="submission" date="2017-06" db="EMBL/GenBank/DDBJ databases">
        <title>WGS assembly of Brachypodium distachyon.</title>
        <authorList>
            <consortium name="The International Brachypodium Initiative"/>
            <person name="Lucas S."/>
            <person name="Harmon-Smith M."/>
            <person name="Lail K."/>
            <person name="Tice H."/>
            <person name="Grimwood J."/>
            <person name="Bruce D."/>
            <person name="Barry K."/>
            <person name="Shu S."/>
            <person name="Lindquist E."/>
            <person name="Wang M."/>
            <person name="Pitluck S."/>
            <person name="Vogel J.P."/>
            <person name="Garvin D.F."/>
            <person name="Mockler T.C."/>
            <person name="Schmutz J."/>
            <person name="Rokhsar D."/>
            <person name="Bevan M.W."/>
        </authorList>
    </citation>
    <scope>NUCLEOTIDE SEQUENCE</scope>
    <source>
        <strain evidence="1">Bd21</strain>
    </source>
</reference>
<dbReference type="EnsemblPlants" id="KQJ92365">
    <property type="protein sequence ID" value="KQJ92365"/>
    <property type="gene ID" value="BRADI_4g43133v3"/>
</dbReference>
<reference evidence="1 2" key="1">
    <citation type="journal article" date="2010" name="Nature">
        <title>Genome sequencing and analysis of the model grass Brachypodium distachyon.</title>
        <authorList>
            <consortium name="International Brachypodium Initiative"/>
        </authorList>
    </citation>
    <scope>NUCLEOTIDE SEQUENCE [LARGE SCALE GENOMIC DNA]</scope>
    <source>
        <strain evidence="1 2">Bd21</strain>
    </source>
</reference>
<name>A0A0Q3LII4_BRADI</name>
<keyword evidence="3" id="KW-1185">Reference proteome</keyword>
<sequence>MDRTAGELLQGAAAFAARHSTEEHQTLAAALLGKAAWVDTLRGEAAAALCAARGMQEDYLRRIAREEEDVVDQDDARAIEEASRGMEALMADGSPFVNSPEKAAAAAAICEAVAEGMAEEMAELAHRIRAGAEVFGARPGEDDRSLVSRLLSKAEAAERHGVQARAMAAIFRGFRFSLPLQI</sequence>
<protein>
    <submittedName>
        <fullName evidence="1 2">Uncharacterized protein</fullName>
    </submittedName>
</protein>
<dbReference type="Gramene" id="KQJ92365">
    <property type="protein sequence ID" value="KQJ92365"/>
    <property type="gene ID" value="BRADI_4g43133v3"/>
</dbReference>
<dbReference type="EMBL" id="CM000883">
    <property type="protein sequence ID" value="KQJ92365.1"/>
    <property type="molecule type" value="Genomic_DNA"/>
</dbReference>
<evidence type="ECO:0000313" key="1">
    <source>
        <dbReference type="EMBL" id="KQJ92365.1"/>
    </source>
</evidence>
<dbReference type="InParanoid" id="A0A0Q3LII4"/>
<organism evidence="1">
    <name type="scientific">Brachypodium distachyon</name>
    <name type="common">Purple false brome</name>
    <name type="synonym">Trachynia distachya</name>
    <dbReference type="NCBI Taxonomy" id="15368"/>
    <lineage>
        <taxon>Eukaryota</taxon>
        <taxon>Viridiplantae</taxon>
        <taxon>Streptophyta</taxon>
        <taxon>Embryophyta</taxon>
        <taxon>Tracheophyta</taxon>
        <taxon>Spermatophyta</taxon>
        <taxon>Magnoliopsida</taxon>
        <taxon>Liliopsida</taxon>
        <taxon>Poales</taxon>
        <taxon>Poaceae</taxon>
        <taxon>BOP clade</taxon>
        <taxon>Pooideae</taxon>
        <taxon>Stipodae</taxon>
        <taxon>Brachypodieae</taxon>
        <taxon>Brachypodium</taxon>
    </lineage>
</organism>
<dbReference type="AlphaFoldDB" id="A0A0Q3LII4"/>
<evidence type="ECO:0000313" key="3">
    <source>
        <dbReference type="Proteomes" id="UP000008810"/>
    </source>
</evidence>
<gene>
    <name evidence="1" type="ORF">BRADI_4g43133v3</name>
</gene>
<evidence type="ECO:0000313" key="2">
    <source>
        <dbReference type="EnsemblPlants" id="KQJ92365"/>
    </source>
</evidence>
<reference evidence="2" key="3">
    <citation type="submission" date="2018-08" db="UniProtKB">
        <authorList>
            <consortium name="EnsemblPlants"/>
        </authorList>
    </citation>
    <scope>IDENTIFICATION</scope>
    <source>
        <strain evidence="2">cv. Bd21</strain>
    </source>
</reference>
<accession>A0A0Q3LII4</accession>
<dbReference type="Proteomes" id="UP000008810">
    <property type="component" value="Chromosome 4"/>
</dbReference>